<dbReference type="Proteomes" id="UP000242682">
    <property type="component" value="Unassembled WGS sequence"/>
</dbReference>
<comment type="caution">
    <text evidence="1">The sequence shown here is derived from an EMBL/GenBank/DDBJ whole genome shotgun (WGS) entry which is preliminary data.</text>
</comment>
<dbReference type="AlphaFoldDB" id="A0A2P8H6I3"/>
<name>A0A2P8H6I3_9BACL</name>
<gene>
    <name evidence="1" type="ORF">B0H99_10154</name>
</gene>
<dbReference type="EMBL" id="PYAT01000001">
    <property type="protein sequence ID" value="PSL41810.1"/>
    <property type="molecule type" value="Genomic_DNA"/>
</dbReference>
<dbReference type="OrthoDB" id="2428341at2"/>
<accession>A0A2P8H6I3</accession>
<reference evidence="1 2" key="1">
    <citation type="submission" date="2018-03" db="EMBL/GenBank/DDBJ databases">
        <title>Genomic Encyclopedia of Type Strains, Phase III (KMG-III): the genomes of soil and plant-associated and newly described type strains.</title>
        <authorList>
            <person name="Whitman W."/>
        </authorList>
    </citation>
    <scope>NUCLEOTIDE SEQUENCE [LARGE SCALE GENOMIC DNA]</scope>
    <source>
        <strain evidence="1 2">CGMCC 1.12259</strain>
    </source>
</reference>
<evidence type="ECO:0000313" key="2">
    <source>
        <dbReference type="Proteomes" id="UP000242682"/>
    </source>
</evidence>
<protein>
    <submittedName>
        <fullName evidence="1">Uncharacterized protein</fullName>
    </submittedName>
</protein>
<keyword evidence="2" id="KW-1185">Reference proteome</keyword>
<sequence>MNMETIKGSSMIVKMARTLMSEGWSFVPDEFDVIVKAENKVTGEEISFPSIGNLKKWMYEKALSY</sequence>
<organism evidence="1 2">
    <name type="scientific">Planomicrobium soli</name>
    <dbReference type="NCBI Taxonomy" id="1176648"/>
    <lineage>
        <taxon>Bacteria</taxon>
        <taxon>Bacillati</taxon>
        <taxon>Bacillota</taxon>
        <taxon>Bacilli</taxon>
        <taxon>Bacillales</taxon>
        <taxon>Caryophanaceae</taxon>
        <taxon>Planomicrobium</taxon>
    </lineage>
</organism>
<evidence type="ECO:0000313" key="1">
    <source>
        <dbReference type="EMBL" id="PSL41810.1"/>
    </source>
</evidence>
<proteinExistence type="predicted"/>
<dbReference type="RefSeq" id="WP_106531618.1">
    <property type="nucleotide sequence ID" value="NZ_PYAT01000001.1"/>
</dbReference>